<dbReference type="Gene3D" id="3.40.50.150">
    <property type="entry name" value="Vaccinia Virus protein VP39"/>
    <property type="match status" value="1"/>
</dbReference>
<evidence type="ECO:0000313" key="4">
    <source>
        <dbReference type="Proteomes" id="UP001287286"/>
    </source>
</evidence>
<protein>
    <recommendedName>
        <fullName evidence="5">Methyltransferase domain-containing protein</fullName>
    </recommendedName>
</protein>
<accession>A0ABR0BE18</accession>
<feature type="compositionally biased region" description="Basic and acidic residues" evidence="2">
    <location>
        <begin position="454"/>
        <end position="463"/>
    </location>
</feature>
<sequence>MAAPSLPPVSELLQQVQRETARCQQELDAVKSPAAEYDEQTAIIKSRIERCWKKYDDRSLANPVEIQADIINHSRSLERLKFSYEASLADAEAAYARQVGEVWETYCHGLLDVLQPCLSRQTIQRLYESSKRSSRSGGVPGRESATASGGVSSPDGRKRRGSGALPGRKRPRPGYSAPDDSHKEHPAAHISGASPDIFAPTSPSPPGEGSVEAPEIGKLYLTSWGKSNAWTVVLLLPLENLRSVGVPYSLADLGLADPVPECYEYSSRNEPPRLRPGYEIGGPMARERQYPVIYFDGREFPRKNAVGWVTASDLQRFDPNNASIFKLIEHRSQVRQYLEDQKTNLATPKASSGPLQRTAATTDEEIDPWPESPVSRVAPSTSGERGTERVAAPAKSPEADREETSGEDMSRINSHDAGDTNKEPLRSMSATSGDERVVSTQSSPIDTAQTERLSSTERPHASRSESIATNQAASQCEQQATDRLSDGAAVPGTECIDLTGDDEQSSRGGSHSRETPSRQEELGPDRLCVTQVLAQTVTDETKTQCSPLVPSPTQDGAPPAHAANASWLKPLAQAQSAVELSDTAKPLGASTHMYTARREVPLPPIRSLGDIHAFDRDRGRPQLAPLAPMAPTREPPSQTLIPPLENTYATDGPSAHPVALRMGLSSHIAEALELFSHGPTAFAPIPTLSSNCRYGDCPAELVQNGPNPSACGPTGLHSPSTAGNSLAAQNQRTEYTGCPLRLPEDIFERLTRATGMDSTTLQSCMDPNQRDKYPFPIDAVPFCPSLEELDDLDLAHHVLREARHGALFRSPLDTNKTFRVLDLGTGTGIWAHELAEYQPKLHFRFGMYLTSQHRRYPHAVVQGVDFNRIQPLMIPPNVLPLMELDVESSWSAVDREWDLVHIRTLLGSIRCWPSLYRKAFRHLRPQGYLEHAEIDWVPRYHGGPKARTALNEWADAVLAAMDKRGRSMRLDAAKTRAGGQMIHMKKRLPATSMGGFDVEYRLCRIGH</sequence>
<feature type="region of interest" description="Disordered" evidence="2">
    <location>
        <begin position="128"/>
        <end position="211"/>
    </location>
</feature>
<proteinExistence type="inferred from homology"/>
<dbReference type="EMBL" id="JAWRVI010000221">
    <property type="protein sequence ID" value="KAK4071332.1"/>
    <property type="molecule type" value="Genomic_DNA"/>
</dbReference>
<evidence type="ECO:0000256" key="1">
    <source>
        <dbReference type="ARBA" id="ARBA00038158"/>
    </source>
</evidence>
<organism evidence="3 4">
    <name type="scientific">Purpureocillium lilacinum</name>
    <name type="common">Paecilomyces lilacinus</name>
    <dbReference type="NCBI Taxonomy" id="33203"/>
    <lineage>
        <taxon>Eukaryota</taxon>
        <taxon>Fungi</taxon>
        <taxon>Dikarya</taxon>
        <taxon>Ascomycota</taxon>
        <taxon>Pezizomycotina</taxon>
        <taxon>Sordariomycetes</taxon>
        <taxon>Hypocreomycetidae</taxon>
        <taxon>Hypocreales</taxon>
        <taxon>Ophiocordycipitaceae</taxon>
        <taxon>Purpureocillium</taxon>
    </lineage>
</organism>
<gene>
    <name evidence="3" type="ORF">Purlil1_13437</name>
</gene>
<dbReference type="CDD" id="cd02440">
    <property type="entry name" value="AdoMet_MTases"/>
    <property type="match status" value="1"/>
</dbReference>
<dbReference type="PANTHER" id="PTHR43591">
    <property type="entry name" value="METHYLTRANSFERASE"/>
    <property type="match status" value="1"/>
</dbReference>
<feature type="region of interest" description="Disordered" evidence="2">
    <location>
        <begin position="343"/>
        <end position="526"/>
    </location>
</feature>
<dbReference type="PANTHER" id="PTHR43591:SF24">
    <property type="entry name" value="2-METHOXY-6-POLYPRENYL-1,4-BENZOQUINOL METHYLASE, MITOCHONDRIAL"/>
    <property type="match status" value="1"/>
</dbReference>
<feature type="compositionally biased region" description="Basic and acidic residues" evidence="2">
    <location>
        <begin position="511"/>
        <end position="524"/>
    </location>
</feature>
<feature type="compositionally biased region" description="Polar residues" evidence="2">
    <location>
        <begin position="464"/>
        <end position="482"/>
    </location>
</feature>
<comment type="similarity">
    <text evidence="1">Belongs to the methyltransferase superfamily. LaeA methyltransferase family.</text>
</comment>
<feature type="compositionally biased region" description="Polar residues" evidence="2">
    <location>
        <begin position="539"/>
        <end position="554"/>
    </location>
</feature>
<feature type="compositionally biased region" description="Basic residues" evidence="2">
    <location>
        <begin position="157"/>
        <end position="172"/>
    </location>
</feature>
<evidence type="ECO:0000313" key="3">
    <source>
        <dbReference type="EMBL" id="KAK4071332.1"/>
    </source>
</evidence>
<feature type="compositionally biased region" description="Polar residues" evidence="2">
    <location>
        <begin position="343"/>
        <end position="361"/>
    </location>
</feature>
<feature type="compositionally biased region" description="Basic and acidic residues" evidence="2">
    <location>
        <begin position="397"/>
        <end position="425"/>
    </location>
</feature>
<dbReference type="SUPFAM" id="SSF53335">
    <property type="entry name" value="S-adenosyl-L-methionine-dependent methyltransferases"/>
    <property type="match status" value="1"/>
</dbReference>
<evidence type="ECO:0000256" key="2">
    <source>
        <dbReference type="SAM" id="MobiDB-lite"/>
    </source>
</evidence>
<reference evidence="3 4" key="1">
    <citation type="journal article" date="2024" name="Microbiol. Resour. Announc.">
        <title>Genome annotations for the ascomycete fungi Trichoderma harzianum, Trichoderma aggressivum, and Purpureocillium lilacinum.</title>
        <authorList>
            <person name="Beijen E.P.W."/>
            <person name="Ohm R.A."/>
        </authorList>
    </citation>
    <scope>NUCLEOTIDE SEQUENCE [LARGE SCALE GENOMIC DNA]</scope>
    <source>
        <strain evidence="3 4">CBS 150709</strain>
    </source>
</reference>
<comment type="caution">
    <text evidence="3">The sequence shown here is derived from an EMBL/GenBank/DDBJ whole genome shotgun (WGS) entry which is preliminary data.</text>
</comment>
<keyword evidence="4" id="KW-1185">Reference proteome</keyword>
<feature type="region of interest" description="Disordered" evidence="2">
    <location>
        <begin position="539"/>
        <end position="562"/>
    </location>
</feature>
<dbReference type="Proteomes" id="UP001287286">
    <property type="component" value="Unassembled WGS sequence"/>
</dbReference>
<evidence type="ECO:0008006" key="5">
    <source>
        <dbReference type="Google" id="ProtNLM"/>
    </source>
</evidence>
<dbReference type="InterPro" id="IPR029063">
    <property type="entry name" value="SAM-dependent_MTases_sf"/>
</dbReference>
<dbReference type="Pfam" id="PF13489">
    <property type="entry name" value="Methyltransf_23"/>
    <property type="match status" value="1"/>
</dbReference>
<feature type="compositionally biased region" description="Polar residues" evidence="2">
    <location>
        <begin position="428"/>
        <end position="453"/>
    </location>
</feature>
<name>A0ABR0BE18_PURLI</name>